<dbReference type="Proteomes" id="UP000010483">
    <property type="component" value="Chromosome"/>
</dbReference>
<dbReference type="KEGG" id="csn:Cyast_1836"/>
<dbReference type="Pfam" id="PF04229">
    <property type="entry name" value="GrpB"/>
    <property type="match status" value="1"/>
</dbReference>
<keyword evidence="2" id="KW-1185">Reference proteome</keyword>
<dbReference type="BioCyc" id="CSTA292563:G1353-1844-MONOMER"/>
<dbReference type="InterPro" id="IPR007344">
    <property type="entry name" value="GrpB/CoaE"/>
</dbReference>
<reference evidence="2" key="1">
    <citation type="journal article" date="2013" name="Proc. Natl. Acad. Sci. U.S.A.">
        <title>Improving the coverage of the cyanobacterial phylum using diversity-driven genome sequencing.</title>
        <authorList>
            <person name="Shih P.M."/>
            <person name="Wu D."/>
            <person name="Latifi A."/>
            <person name="Axen S.D."/>
            <person name="Fewer D.P."/>
            <person name="Talla E."/>
            <person name="Calteau A."/>
            <person name="Cai F."/>
            <person name="Tandeau de Marsac N."/>
            <person name="Rippka R."/>
            <person name="Herdman M."/>
            <person name="Sivonen K."/>
            <person name="Coursin T."/>
            <person name="Laurent T."/>
            <person name="Goodwin L."/>
            <person name="Nolan M."/>
            <person name="Davenport K.W."/>
            <person name="Han C.S."/>
            <person name="Rubin E.M."/>
            <person name="Eisen J.A."/>
            <person name="Woyke T."/>
            <person name="Gugger M."/>
            <person name="Kerfeld C.A."/>
        </authorList>
    </citation>
    <scope>NUCLEOTIDE SEQUENCE [LARGE SCALE GENOMIC DNA]</scope>
    <source>
        <strain evidence="2">ATCC 29140 / PCC 7202</strain>
    </source>
</reference>
<dbReference type="AlphaFoldDB" id="K9YLI7"/>
<evidence type="ECO:0000313" key="2">
    <source>
        <dbReference type="Proteomes" id="UP000010483"/>
    </source>
</evidence>
<evidence type="ECO:0000313" key="1">
    <source>
        <dbReference type="EMBL" id="AFZ47791.1"/>
    </source>
</evidence>
<dbReference type="eggNOG" id="COG2320">
    <property type="taxonomic scope" value="Bacteria"/>
</dbReference>
<proteinExistence type="predicted"/>
<accession>K9YLI7</accession>
<name>K9YLI7_CYASC</name>
<protein>
    <recommendedName>
        <fullName evidence="3">GrpB family protein</fullName>
    </recommendedName>
</protein>
<dbReference type="SUPFAM" id="SSF81301">
    <property type="entry name" value="Nucleotidyltransferase"/>
    <property type="match status" value="1"/>
</dbReference>
<sequence length="162" mass="18544">MQKVNLFLPSQSYLKKIKALFEYHSRKIIRLIPTANIEHIGATSVPGLLTKGDLDLQVSVSAQEFNQAVIVLSKEYSDHQLENWTTSFASFKVEEHCEIPVGIQLVIEYSESDIFAKSRDLLIAQPEKITEFNKLKQFYADEGICSYMKHKAEFFEKLLATL</sequence>
<evidence type="ECO:0008006" key="3">
    <source>
        <dbReference type="Google" id="ProtNLM"/>
    </source>
</evidence>
<dbReference type="PANTHER" id="PTHR34822:SF1">
    <property type="entry name" value="GRPB FAMILY PROTEIN"/>
    <property type="match status" value="1"/>
</dbReference>
<gene>
    <name evidence="1" type="ordered locus">Cyast_1836</name>
</gene>
<dbReference type="PANTHER" id="PTHR34822">
    <property type="entry name" value="GRPB DOMAIN PROTEIN (AFU_ORTHOLOGUE AFUA_1G01530)"/>
    <property type="match status" value="1"/>
</dbReference>
<dbReference type="Gene3D" id="3.30.460.10">
    <property type="entry name" value="Beta Polymerase, domain 2"/>
    <property type="match status" value="1"/>
</dbReference>
<organism evidence="1 2">
    <name type="scientific">Cyanobacterium stanieri (strain ATCC 29140 / PCC 7202)</name>
    <dbReference type="NCBI Taxonomy" id="292563"/>
    <lineage>
        <taxon>Bacteria</taxon>
        <taxon>Bacillati</taxon>
        <taxon>Cyanobacteriota</taxon>
        <taxon>Cyanophyceae</taxon>
        <taxon>Oscillatoriophycideae</taxon>
        <taxon>Chroococcales</taxon>
        <taxon>Geminocystaceae</taxon>
        <taxon>Cyanobacterium</taxon>
    </lineage>
</organism>
<dbReference type="HOGENOM" id="CLU_136761_0_0_3"/>
<dbReference type="InterPro" id="IPR043519">
    <property type="entry name" value="NT_sf"/>
</dbReference>
<dbReference type="STRING" id="292563.Cyast_1836"/>
<dbReference type="EMBL" id="CP003940">
    <property type="protein sequence ID" value="AFZ47791.1"/>
    <property type="molecule type" value="Genomic_DNA"/>
</dbReference>